<evidence type="ECO:0000256" key="2">
    <source>
        <dbReference type="ARBA" id="ARBA00004889"/>
    </source>
</evidence>
<comment type="cofactor">
    <cofactor evidence="9">
        <name>Mg(2+)</name>
        <dbReference type="ChEBI" id="CHEBI:18420"/>
    </cofactor>
</comment>
<evidence type="ECO:0000256" key="8">
    <source>
        <dbReference type="ARBA" id="ARBA00049157"/>
    </source>
</evidence>
<dbReference type="CDD" id="cd04725">
    <property type="entry name" value="OMP_decarboxylase_like"/>
    <property type="match status" value="1"/>
</dbReference>
<gene>
    <name evidence="9" type="primary">pyrE</name>
    <name evidence="11" type="ORF">PROH_00090</name>
</gene>
<comment type="caution">
    <text evidence="11">The sequence shown here is derived from an EMBL/GenBank/DDBJ whole genome shotgun (WGS) entry which is preliminary data.</text>
</comment>
<dbReference type="GO" id="GO:0044205">
    <property type="term" value="P:'de novo' UMP biosynthetic process"/>
    <property type="evidence" value="ECO:0007669"/>
    <property type="project" value="UniProtKB-UniRule"/>
</dbReference>
<keyword evidence="9" id="KW-0460">Magnesium</keyword>
<dbReference type="HAMAP" id="MF_01208">
    <property type="entry name" value="PyrE"/>
    <property type="match status" value="1"/>
</dbReference>
<dbReference type="InterPro" id="IPR011060">
    <property type="entry name" value="RibuloseP-bd_barrel"/>
</dbReference>
<dbReference type="SUPFAM" id="SSF53271">
    <property type="entry name" value="PRTase-like"/>
    <property type="match status" value="1"/>
</dbReference>
<evidence type="ECO:0000313" key="11">
    <source>
        <dbReference type="EMBL" id="KKJ00896.1"/>
    </source>
</evidence>
<keyword evidence="7 11" id="KW-0456">Lyase</keyword>
<evidence type="ECO:0000256" key="9">
    <source>
        <dbReference type="HAMAP-Rule" id="MF_01208"/>
    </source>
</evidence>
<dbReference type="eggNOG" id="COG0461">
    <property type="taxonomic scope" value="Bacteria"/>
</dbReference>
<comment type="similarity">
    <text evidence="9">Belongs to the purine/pyrimidine phosphoribosyltransferase family. PyrE subfamily.</text>
</comment>
<dbReference type="SMART" id="SM00934">
    <property type="entry name" value="OMPdecase"/>
    <property type="match status" value="1"/>
</dbReference>
<evidence type="ECO:0000256" key="7">
    <source>
        <dbReference type="ARBA" id="ARBA00023239"/>
    </source>
</evidence>
<protein>
    <recommendedName>
        <fullName evidence="9">Orotate phosphoribosyltransferase</fullName>
        <shortName evidence="9">OPRT</shortName>
        <shortName evidence="9">OPRTase</shortName>
        <ecNumber evidence="9">2.4.2.10</ecNumber>
    </recommendedName>
</protein>
<evidence type="ECO:0000256" key="4">
    <source>
        <dbReference type="ARBA" id="ARBA00022679"/>
    </source>
</evidence>
<dbReference type="OrthoDB" id="9802134at2"/>
<comment type="subunit">
    <text evidence="9">Homodimer.</text>
</comment>
<keyword evidence="4 9" id="KW-0808">Transferase</keyword>
<keyword evidence="5" id="KW-0210">Decarboxylase</keyword>
<dbReference type="GO" id="GO:0000287">
    <property type="term" value="F:magnesium ion binding"/>
    <property type="evidence" value="ECO:0007669"/>
    <property type="project" value="UniProtKB-UniRule"/>
</dbReference>
<dbReference type="Pfam" id="PF00156">
    <property type="entry name" value="Pribosyltran"/>
    <property type="match status" value="1"/>
</dbReference>
<comment type="function">
    <text evidence="9">Catalyzes the transfer of a ribosyl phosphate group from 5-phosphoribose 1-diphosphate to orotate, leading to the formation of orotidine monophosphate (OMP).</text>
</comment>
<dbReference type="InterPro" id="IPR000836">
    <property type="entry name" value="PRTase_dom"/>
</dbReference>
<name>A0A0M2PWU1_PROHO</name>
<dbReference type="PANTHER" id="PTHR19278:SF9">
    <property type="entry name" value="URIDINE 5'-MONOPHOSPHATE SYNTHASE"/>
    <property type="match status" value="1"/>
</dbReference>
<dbReference type="Gene3D" id="3.40.50.2020">
    <property type="match status" value="1"/>
</dbReference>
<keyword evidence="6 9" id="KW-0665">Pyrimidine biosynthesis</keyword>
<proteinExistence type="inferred from homology"/>
<dbReference type="PANTHER" id="PTHR19278">
    <property type="entry name" value="OROTATE PHOSPHORIBOSYLTRANSFERASE"/>
    <property type="match status" value="1"/>
</dbReference>
<dbReference type="SUPFAM" id="SSF51366">
    <property type="entry name" value="Ribulose-phoshate binding barrel"/>
    <property type="match status" value="1"/>
</dbReference>
<evidence type="ECO:0000256" key="1">
    <source>
        <dbReference type="ARBA" id="ARBA00004861"/>
    </source>
</evidence>
<feature type="binding site" evidence="9">
    <location>
        <position position="387"/>
    </location>
    <ligand>
        <name>5-phospho-alpha-D-ribose 1-diphosphate</name>
        <dbReference type="ChEBI" id="CHEBI:58017"/>
        <note>ligand shared between dimeric partners</note>
    </ligand>
</feature>
<dbReference type="InterPro" id="IPR011995">
    <property type="entry name" value="OMPdecase_type-2"/>
</dbReference>
<comment type="pathway">
    <text evidence="1">Pyrimidine metabolism; UMP biosynthesis via de novo pathway; UMP from orotate: step 2/2.</text>
</comment>
<dbReference type="NCBIfam" id="TIGR02127">
    <property type="entry name" value="pyrF_sub2"/>
    <property type="match status" value="1"/>
</dbReference>
<dbReference type="EC" id="2.4.2.10" evidence="9"/>
<dbReference type="STRING" id="317619.GCA_000332315_03157"/>
<dbReference type="Proteomes" id="UP000034681">
    <property type="component" value="Unassembled WGS sequence"/>
</dbReference>
<comment type="catalytic activity">
    <reaction evidence="9">
        <text>orotidine 5'-phosphate + diphosphate = orotate + 5-phospho-alpha-D-ribose 1-diphosphate</text>
        <dbReference type="Rhea" id="RHEA:10380"/>
        <dbReference type="ChEBI" id="CHEBI:30839"/>
        <dbReference type="ChEBI" id="CHEBI:33019"/>
        <dbReference type="ChEBI" id="CHEBI:57538"/>
        <dbReference type="ChEBI" id="CHEBI:58017"/>
        <dbReference type="EC" id="2.4.2.10"/>
    </reaction>
</comment>
<evidence type="ECO:0000313" key="12">
    <source>
        <dbReference type="Proteomes" id="UP000034681"/>
    </source>
</evidence>
<dbReference type="InterPro" id="IPR013785">
    <property type="entry name" value="Aldolase_TIM"/>
</dbReference>
<dbReference type="GO" id="GO:0004588">
    <property type="term" value="F:orotate phosphoribosyltransferase activity"/>
    <property type="evidence" value="ECO:0007669"/>
    <property type="project" value="UniProtKB-UniRule"/>
</dbReference>
<evidence type="ECO:0000256" key="6">
    <source>
        <dbReference type="ARBA" id="ARBA00022975"/>
    </source>
</evidence>
<dbReference type="UniPathway" id="UPA00070">
    <property type="reaction ID" value="UER00119"/>
</dbReference>
<feature type="domain" description="Orotidine 5'-phosphate decarboxylase" evidence="10">
    <location>
        <begin position="17"/>
        <end position="267"/>
    </location>
</feature>
<comment type="catalytic activity">
    <reaction evidence="8">
        <text>orotidine 5'-phosphate + H(+) = UMP + CO2</text>
        <dbReference type="Rhea" id="RHEA:11596"/>
        <dbReference type="ChEBI" id="CHEBI:15378"/>
        <dbReference type="ChEBI" id="CHEBI:16526"/>
        <dbReference type="ChEBI" id="CHEBI:57538"/>
        <dbReference type="ChEBI" id="CHEBI:57865"/>
        <dbReference type="EC" id="4.1.1.23"/>
    </reaction>
</comment>
<dbReference type="InterPro" id="IPR001754">
    <property type="entry name" value="OMPdeCOase_dom"/>
</dbReference>
<dbReference type="InterPro" id="IPR029057">
    <property type="entry name" value="PRTase-like"/>
</dbReference>
<evidence type="ECO:0000259" key="10">
    <source>
        <dbReference type="SMART" id="SM00934"/>
    </source>
</evidence>
<feature type="binding site" description="in other chain" evidence="9">
    <location>
        <position position="388"/>
    </location>
    <ligand>
        <name>5-phospho-alpha-D-ribose 1-diphosphate</name>
        <dbReference type="ChEBI" id="CHEBI:58017"/>
        <note>ligand shared between dimeric partners</note>
    </ligand>
</feature>
<dbReference type="NCBIfam" id="NF004034">
    <property type="entry name" value="PRK05500.1"/>
    <property type="match status" value="1"/>
</dbReference>
<evidence type="ECO:0000256" key="5">
    <source>
        <dbReference type="ARBA" id="ARBA00022793"/>
    </source>
</evidence>
<dbReference type="Gene3D" id="3.20.20.70">
    <property type="entry name" value="Aldolase class I"/>
    <property type="match status" value="1"/>
</dbReference>
<keyword evidence="3 9" id="KW-0328">Glycosyltransferase</keyword>
<dbReference type="CDD" id="cd06223">
    <property type="entry name" value="PRTases_typeI"/>
    <property type="match status" value="1"/>
</dbReference>
<comment type="pathway">
    <text evidence="2 9">Pyrimidine metabolism; UMP biosynthesis via de novo pathway; UMP from orotate: step 1/2.</text>
</comment>
<dbReference type="GO" id="GO:0006207">
    <property type="term" value="P:'de novo' pyrimidine nucleobase biosynthetic process"/>
    <property type="evidence" value="ECO:0007669"/>
    <property type="project" value="InterPro"/>
</dbReference>
<dbReference type="AlphaFoldDB" id="A0A0M2PWU1"/>
<feature type="binding site" description="in other chain" evidence="9">
    <location>
        <begin position="413"/>
        <end position="421"/>
    </location>
    <ligand>
        <name>5-phospho-alpha-D-ribose 1-diphosphate</name>
        <dbReference type="ChEBI" id="CHEBI:58017"/>
        <note>ligand shared between dimeric partners</note>
    </ligand>
</feature>
<dbReference type="RefSeq" id="WP_017713400.1">
    <property type="nucleotide sequence ID" value="NZ_KB235941.1"/>
</dbReference>
<dbReference type="GO" id="GO:0004590">
    <property type="term" value="F:orotidine-5'-phosphate decarboxylase activity"/>
    <property type="evidence" value="ECO:0007669"/>
    <property type="project" value="UniProtKB-UniRule"/>
</dbReference>
<evidence type="ECO:0000256" key="3">
    <source>
        <dbReference type="ARBA" id="ARBA00022676"/>
    </source>
</evidence>
<dbReference type="EMBL" id="AJTX02000002">
    <property type="protein sequence ID" value="KKJ00896.1"/>
    <property type="molecule type" value="Genomic_DNA"/>
</dbReference>
<organism evidence="11 12">
    <name type="scientific">Prochlorothrix hollandica PCC 9006 = CALU 1027</name>
    <dbReference type="NCBI Taxonomy" id="317619"/>
    <lineage>
        <taxon>Bacteria</taxon>
        <taxon>Bacillati</taxon>
        <taxon>Cyanobacteriota</taxon>
        <taxon>Cyanophyceae</taxon>
        <taxon>Prochlorotrichales</taxon>
        <taxon>Prochlorotrichaceae</taxon>
        <taxon>Prochlorothrix</taxon>
    </lineage>
</organism>
<dbReference type="InterPro" id="IPR023031">
    <property type="entry name" value="OPRT"/>
</dbReference>
<sequence length="501" mass="55054">MTFLAKLNGAMARNQSLWCLGLDPNPEVMPEAYRRPYDRDRHHLHAVEILWDWMQYIIDSTADRVCAYKPTLGFYTALGAPGLDLLAKTLAAIPADIPVILDAKHQDLSSSTVLAQTAFGQWQVDAITLSPYLGQDLAARFLMYLDRGVFISCYSANTTALPLQNYPHPGNPLYLELVQQCQTWGSWEQLALEVGSAQPAALAQVRTLAPERLILARSIWAGTTDLPVVRLGDLLQAGLDAQGGNLLLPVNQDVLATADPQALIGDLRDQTQDLLDRRQQASPHCTPWMPNVCTLTPQPHGDLILQLFDLGCIAFGDYVQASGQVFPYYIDLRRIISNPQTFDAVIDAYGDVVRQLVFDRIAGIPYGALPTASGLALKLNRPLIFPRKEVKAYGARRLVEGNYEPGETAVVVDDILITGKSAVEGAQKLQSCGLLVRDIVVFIDHGGGARERLAAQGYTAWGVLTITEINHTLYETGRITEMQFEALCSQESDQEVGRQSA</sequence>
<feature type="binding site" evidence="9">
    <location>
        <position position="391"/>
    </location>
    <ligand>
        <name>5-phospho-alpha-D-ribose 1-diphosphate</name>
        <dbReference type="ChEBI" id="CHEBI:58017"/>
        <note>ligand shared between dimeric partners</note>
    </ligand>
</feature>
<comment type="caution">
    <text evidence="9">Lacks conserved residue(s) required for the propagation of feature annotation.</text>
</comment>
<accession>A0A0M2PWU1</accession>
<keyword evidence="12" id="KW-1185">Reference proteome</keyword>
<dbReference type="eggNOG" id="COG0284">
    <property type="taxonomic scope" value="Bacteria"/>
</dbReference>
<reference evidence="11" key="1">
    <citation type="submission" date="2012-04" db="EMBL/GenBank/DDBJ databases">
        <authorList>
            <person name="Borisov I.G."/>
            <person name="Ivanikova N.V."/>
            <person name="Pinevich A.V."/>
        </authorList>
    </citation>
    <scope>NUCLEOTIDE SEQUENCE</scope>
    <source>
        <strain evidence="11">CALU 1027</strain>
    </source>
</reference>